<dbReference type="SUPFAM" id="SSF82649">
    <property type="entry name" value="SufE/NifU"/>
    <property type="match status" value="1"/>
</dbReference>
<dbReference type="GeneID" id="26136288"/>
<dbReference type="Proteomes" id="UP000066042">
    <property type="component" value="Chromosome"/>
</dbReference>
<dbReference type="GO" id="GO:0016226">
    <property type="term" value="P:iron-sulfur cluster assembly"/>
    <property type="evidence" value="ECO:0007669"/>
    <property type="project" value="InterPro"/>
</dbReference>
<protein>
    <submittedName>
        <fullName evidence="2">IscU/NifU-like Fe-S cluster assembly scaffold protein</fullName>
    </submittedName>
</protein>
<evidence type="ECO:0000313" key="3">
    <source>
        <dbReference type="Proteomes" id="UP000066042"/>
    </source>
</evidence>
<evidence type="ECO:0000259" key="1">
    <source>
        <dbReference type="Pfam" id="PF01592"/>
    </source>
</evidence>
<dbReference type="Pfam" id="PF01592">
    <property type="entry name" value="NifU_N"/>
    <property type="match status" value="1"/>
</dbReference>
<dbReference type="GO" id="GO:0051536">
    <property type="term" value="F:iron-sulfur cluster binding"/>
    <property type="evidence" value="ECO:0007669"/>
    <property type="project" value="InterPro"/>
</dbReference>
<dbReference type="PATRIC" id="fig|55802.8.peg.1011"/>
<reference evidence="2 3" key="1">
    <citation type="journal article" date="2016" name="Genome Announc.">
        <title>Complete genome sequence of the hyperthermophilic and piezophilic archaeon Thermococcus barophilus Ch5, capable of growth at the expense of hydrogenogenesis from carbon monoxide and formate.</title>
        <authorList>
            <person name="Oger P."/>
            <person name="Sokolova T.G."/>
            <person name="Kozhevnikova D.A."/>
            <person name="Taranov E.A."/>
            <person name="Vannier P."/>
            <person name="Lee H.S."/>
            <person name="Kwon K.K."/>
            <person name="Kang S.G."/>
            <person name="Lee J.H."/>
            <person name="Bonch-Osmolovskaya E.A."/>
            <person name="Lebedinsky A.V."/>
        </authorList>
    </citation>
    <scope>NUCLEOTIDE SEQUENCE [LARGE SCALE GENOMIC DNA]</scope>
    <source>
        <strain evidence="3">Ch5</strain>
    </source>
</reference>
<dbReference type="CDD" id="cd06664">
    <property type="entry name" value="IscU_like"/>
    <property type="match status" value="1"/>
</dbReference>
<accession>A0A0S1XB48</accession>
<proteinExistence type="predicted"/>
<dbReference type="STRING" id="55802.TBCH5v1_1021"/>
<dbReference type="RefSeq" id="WP_056933735.1">
    <property type="nucleotide sequence ID" value="NZ_CP013050.1"/>
</dbReference>
<gene>
    <name evidence="2" type="ORF">TBCH5v1_1021</name>
</gene>
<dbReference type="InterPro" id="IPR002871">
    <property type="entry name" value="NIF_FeS_clus_asmbl_NifU_N"/>
</dbReference>
<dbReference type="GO" id="GO:0005506">
    <property type="term" value="F:iron ion binding"/>
    <property type="evidence" value="ECO:0007669"/>
    <property type="project" value="InterPro"/>
</dbReference>
<sequence length="216" mass="24301">MERFDGRKWDEKKRIGYSRKVLYYFLHPKNVGEIENPSVTAKAGSPACGDMIKLYLKIENDKIVDAKFRSYGCAANIATASVLTEMIIGKTVEEAKKIKFKDIVEELGGLPQIKYHCAVLAAEGLKQALAKWDVITGKRQIDEKFIKLILAAVIDPLTGESVLRGDKYKGCKIEGRKVKIMLNIPKDSPEAEVFEEQIREAFEGLDVDLEIEFTES</sequence>
<organism evidence="2 3">
    <name type="scientific">Thermococcus barophilus</name>
    <dbReference type="NCBI Taxonomy" id="55802"/>
    <lineage>
        <taxon>Archaea</taxon>
        <taxon>Methanobacteriati</taxon>
        <taxon>Methanobacteriota</taxon>
        <taxon>Thermococci</taxon>
        <taxon>Thermococcales</taxon>
        <taxon>Thermococcaceae</taxon>
        <taxon>Thermococcus</taxon>
    </lineage>
</organism>
<feature type="domain" description="NIF system FeS cluster assembly NifU N-terminal" evidence="1">
    <location>
        <begin position="17"/>
        <end position="135"/>
    </location>
</feature>
<dbReference type="PANTHER" id="PTHR10093">
    <property type="entry name" value="IRON-SULFUR CLUSTER ASSEMBLY ENZYME NIFU HOMOLOG"/>
    <property type="match status" value="1"/>
</dbReference>
<dbReference type="AlphaFoldDB" id="A0A0S1XB48"/>
<dbReference type="EMBL" id="CP013050">
    <property type="protein sequence ID" value="ALM74964.1"/>
    <property type="molecule type" value="Genomic_DNA"/>
</dbReference>
<dbReference type="Gene3D" id="3.90.1010.10">
    <property type="match status" value="1"/>
</dbReference>
<evidence type="ECO:0000313" key="2">
    <source>
        <dbReference type="EMBL" id="ALM74964.1"/>
    </source>
</evidence>
<name>A0A0S1XB48_THEBA</name>